<dbReference type="RefSeq" id="WP_140478892.1">
    <property type="nucleotide sequence ID" value="NZ_CP041090.2"/>
</dbReference>
<sequence>MDPLGGLFIALSNWEAALIYVEKIPPPTAEERRREREENEKRRIERLVRAAERRRRFQDRLKREPNVVYLPELAAAFLLIVAISAIAMYAAYWLYELLSPLVINQDRWLSVLELACAAILVGYVAWYLREVRKAKLYPIVEIALGSTLSVQGMILDAGKVSLLAAVVAFVGGVRIIIDGFKRFFEYRTVHLSRPGLYEYYWRKFKRGARWILAPKDRD</sequence>
<keyword evidence="1" id="KW-1133">Transmembrane helix</keyword>
<protein>
    <submittedName>
        <fullName evidence="2">Uncharacterized protein</fullName>
    </submittedName>
</protein>
<evidence type="ECO:0000256" key="1">
    <source>
        <dbReference type="SAM" id="Phobius"/>
    </source>
</evidence>
<dbReference type="Proteomes" id="UP000319298">
    <property type="component" value="Chromosome"/>
</dbReference>
<organism evidence="2 3">
    <name type="scientific">Bradyrhizobium symbiodeficiens</name>
    <dbReference type="NCBI Taxonomy" id="1404367"/>
    <lineage>
        <taxon>Bacteria</taxon>
        <taxon>Pseudomonadati</taxon>
        <taxon>Pseudomonadota</taxon>
        <taxon>Alphaproteobacteria</taxon>
        <taxon>Hyphomicrobiales</taxon>
        <taxon>Nitrobacteraceae</taxon>
        <taxon>Bradyrhizobium</taxon>
    </lineage>
</organism>
<keyword evidence="1" id="KW-0472">Membrane</keyword>
<gene>
    <name evidence="2" type="ORF">FJN17_07770</name>
</gene>
<reference evidence="2 3" key="2">
    <citation type="journal article" date="2020" name="Int. J. Syst. Evol. Microbiol.">
        <title>Description and complete genome sequences of Bradyrhizobium symbiodeficiens sp. nov., a non-symbiotic bacterium associated with legumes native to Canada.</title>
        <authorList>
            <person name="Bromfield E.S.P."/>
            <person name="Cloutier S."/>
            <person name="Nguyen H.D.T."/>
        </authorList>
    </citation>
    <scope>NUCLEOTIDE SEQUENCE [LARGE SCALE GENOMIC DNA]</scope>
    <source>
        <strain evidence="2 3">65S1MB</strain>
    </source>
</reference>
<reference evidence="3" key="1">
    <citation type="submission" date="2019-06" db="EMBL/GenBank/DDBJ databases">
        <title>Whole-Genome Sequence of Bradyrhizobium sp. 3 Strain 65S1MB.</title>
        <authorList>
            <person name="Bromfield E.S.P."/>
            <person name="Cloutier S."/>
            <person name="Nguyen H.D.T."/>
        </authorList>
    </citation>
    <scope>NUCLEOTIDE SEQUENCE [LARGE SCALE GENOMIC DNA]</scope>
    <source>
        <strain evidence="3">65S1MB</strain>
    </source>
</reference>
<keyword evidence="3" id="KW-1185">Reference proteome</keyword>
<proteinExistence type="predicted"/>
<feature type="transmembrane region" description="Helical" evidence="1">
    <location>
        <begin position="160"/>
        <end position="177"/>
    </location>
</feature>
<keyword evidence="1" id="KW-0812">Transmembrane</keyword>
<feature type="transmembrane region" description="Helical" evidence="1">
    <location>
        <begin position="107"/>
        <end position="128"/>
    </location>
</feature>
<evidence type="ECO:0000313" key="2">
    <source>
        <dbReference type="EMBL" id="QDF37474.1"/>
    </source>
</evidence>
<evidence type="ECO:0000313" key="3">
    <source>
        <dbReference type="Proteomes" id="UP000319298"/>
    </source>
</evidence>
<name>A0ABX5W5F4_9BRAD</name>
<feature type="transmembrane region" description="Helical" evidence="1">
    <location>
        <begin position="67"/>
        <end position="95"/>
    </location>
</feature>
<accession>A0ABX5W5F4</accession>
<dbReference type="EMBL" id="CP041090">
    <property type="protein sequence ID" value="QDF37474.1"/>
    <property type="molecule type" value="Genomic_DNA"/>
</dbReference>